<dbReference type="SUPFAM" id="SSF140990">
    <property type="entry name" value="FtsH protease domain-like"/>
    <property type="match status" value="1"/>
</dbReference>
<protein>
    <submittedName>
        <fullName evidence="3">Uncharacterized protein</fullName>
    </submittedName>
</protein>
<dbReference type="PANTHER" id="PTHR33471:SF7">
    <property type="entry name" value="ATP-DEPENDENT ZINC METALLOPROTEASE-RELATED"/>
    <property type="match status" value="1"/>
</dbReference>
<feature type="transmembrane region" description="Helical" evidence="2">
    <location>
        <begin position="209"/>
        <end position="227"/>
    </location>
</feature>
<comment type="caution">
    <text evidence="3">The sequence shown here is derived from an EMBL/GenBank/DDBJ whole genome shotgun (WGS) entry which is preliminary data.</text>
</comment>
<reference evidence="3 4" key="1">
    <citation type="journal article" date="2023" name="Commun. Biol.">
        <title>Reorganization of the ancestral sex-determining regions during the evolution of trioecy in Pleodorina starrii.</title>
        <authorList>
            <person name="Takahashi K."/>
            <person name="Suzuki S."/>
            <person name="Kawai-Toyooka H."/>
            <person name="Yamamoto K."/>
            <person name="Hamaji T."/>
            <person name="Ootsuki R."/>
            <person name="Yamaguchi H."/>
            <person name="Kawachi M."/>
            <person name="Higashiyama T."/>
            <person name="Nozaki H."/>
        </authorList>
    </citation>
    <scope>NUCLEOTIDE SEQUENCE [LARGE SCALE GENOMIC DNA]</scope>
    <source>
        <strain evidence="3 4">NIES-4479</strain>
    </source>
</reference>
<feature type="transmembrane region" description="Helical" evidence="2">
    <location>
        <begin position="136"/>
        <end position="154"/>
    </location>
</feature>
<evidence type="ECO:0000256" key="2">
    <source>
        <dbReference type="SAM" id="Phobius"/>
    </source>
</evidence>
<proteinExistence type="predicted"/>
<evidence type="ECO:0000313" key="4">
    <source>
        <dbReference type="Proteomes" id="UP001165080"/>
    </source>
</evidence>
<keyword evidence="2" id="KW-0472">Membrane</keyword>
<dbReference type="GO" id="GO:0004222">
    <property type="term" value="F:metalloendopeptidase activity"/>
    <property type="evidence" value="ECO:0007669"/>
    <property type="project" value="InterPro"/>
</dbReference>
<dbReference type="GO" id="GO:0006508">
    <property type="term" value="P:proteolysis"/>
    <property type="evidence" value="ECO:0007669"/>
    <property type="project" value="InterPro"/>
</dbReference>
<keyword evidence="2" id="KW-0812">Transmembrane</keyword>
<dbReference type="Proteomes" id="UP001165080">
    <property type="component" value="Unassembled WGS sequence"/>
</dbReference>
<evidence type="ECO:0000256" key="1">
    <source>
        <dbReference type="SAM" id="MobiDB-lite"/>
    </source>
</evidence>
<keyword evidence="2" id="KW-1133">Transmembrane helix</keyword>
<dbReference type="AlphaFoldDB" id="A0A9W6B8B1"/>
<dbReference type="EMBL" id="BRXU01000001">
    <property type="protein sequence ID" value="GLC47673.1"/>
    <property type="molecule type" value="Genomic_DNA"/>
</dbReference>
<sequence>MLQSHRLTGMQGNGARSKTHRGAFKAAALAPRPNARLRLRIRAEASPTATTDPKALYADLDTVCDNLRRAPSTMRLEFSGPVLETYQQLAAAGVATKWGSALTEALRRRNVFIGELRQVGIKHPDKIAVPSVRNDAAFLFSVVASTSILAVLAGQLPGDWGFFSSYLIGGITLAVLAVGSTAPGLLAVLIDKFSQVFPDYRDRVLKHEAAHFLLGYLLGVPVTGYSVELGREHTEFAEAKLQQRIIERTLSDEEIDSLALVAVAGIAAEGREYEEVMGQTADLFDLQRLLLRSRTRLSDAQQQNVTRWAVWAAAGLLRTHAKEHGALVEAMRRGASMAECVQAIEAADK</sequence>
<dbReference type="GO" id="GO:0005524">
    <property type="term" value="F:ATP binding"/>
    <property type="evidence" value="ECO:0007669"/>
    <property type="project" value="InterPro"/>
</dbReference>
<keyword evidence="4" id="KW-1185">Reference proteome</keyword>
<dbReference type="GO" id="GO:0004176">
    <property type="term" value="F:ATP-dependent peptidase activity"/>
    <property type="evidence" value="ECO:0007669"/>
    <property type="project" value="InterPro"/>
</dbReference>
<dbReference type="InterPro" id="IPR037219">
    <property type="entry name" value="Peptidase_M41-like"/>
</dbReference>
<gene>
    <name evidence="3" type="primary">PLEST000727</name>
    <name evidence="3" type="ORF">PLESTB_000013900</name>
</gene>
<evidence type="ECO:0000313" key="3">
    <source>
        <dbReference type="EMBL" id="GLC47673.1"/>
    </source>
</evidence>
<accession>A0A9W6B8B1</accession>
<feature type="transmembrane region" description="Helical" evidence="2">
    <location>
        <begin position="166"/>
        <end position="189"/>
    </location>
</feature>
<organism evidence="3 4">
    <name type="scientific">Pleodorina starrii</name>
    <dbReference type="NCBI Taxonomy" id="330485"/>
    <lineage>
        <taxon>Eukaryota</taxon>
        <taxon>Viridiplantae</taxon>
        <taxon>Chlorophyta</taxon>
        <taxon>core chlorophytes</taxon>
        <taxon>Chlorophyceae</taxon>
        <taxon>CS clade</taxon>
        <taxon>Chlamydomonadales</taxon>
        <taxon>Volvocaceae</taxon>
        <taxon>Pleodorina</taxon>
    </lineage>
</organism>
<feature type="region of interest" description="Disordered" evidence="1">
    <location>
        <begin position="1"/>
        <end position="27"/>
    </location>
</feature>
<dbReference type="OrthoDB" id="66620at2759"/>
<dbReference type="PANTHER" id="PTHR33471">
    <property type="entry name" value="ATP-DEPENDENT ZINC METALLOPROTEASE-RELATED"/>
    <property type="match status" value="1"/>
</dbReference>
<name>A0A9W6B8B1_9CHLO</name>